<dbReference type="SMART" id="SM00320">
    <property type="entry name" value="WD40"/>
    <property type="match status" value="2"/>
</dbReference>
<accession>A0A8H2DQ70</accession>
<gene>
    <name evidence="4" type="ORF">EYR41_012028</name>
</gene>
<dbReference type="SUPFAM" id="SSF50998">
    <property type="entry name" value="Quinoprotein alcohol dehydrogenase-like"/>
    <property type="match status" value="1"/>
</dbReference>
<evidence type="ECO:0000256" key="1">
    <source>
        <dbReference type="ARBA" id="ARBA00022574"/>
    </source>
</evidence>
<dbReference type="InterPro" id="IPR011047">
    <property type="entry name" value="Quinoprotein_ADH-like_sf"/>
</dbReference>
<dbReference type="PANTHER" id="PTHR19848:SF8">
    <property type="entry name" value="F-BOX AND WD REPEAT DOMAIN CONTAINING 7"/>
    <property type="match status" value="1"/>
</dbReference>
<dbReference type="Pfam" id="PF00400">
    <property type="entry name" value="WD40"/>
    <property type="match status" value="2"/>
</dbReference>
<evidence type="ECO:0000256" key="2">
    <source>
        <dbReference type="ARBA" id="ARBA00022737"/>
    </source>
</evidence>
<name>A0A8H2DQ70_ORBOL</name>
<dbReference type="PROSITE" id="PS50082">
    <property type="entry name" value="WD_REPEATS_2"/>
    <property type="match status" value="1"/>
</dbReference>
<proteinExistence type="predicted"/>
<reference evidence="4 5" key="1">
    <citation type="submission" date="2019-03" db="EMBL/GenBank/DDBJ databases">
        <title>Nematode-trapping fungi genome.</title>
        <authorList>
            <person name="Vidal-Diez De Ulzurrun G."/>
        </authorList>
    </citation>
    <scope>NUCLEOTIDE SEQUENCE [LARGE SCALE GENOMIC DNA]</scope>
    <source>
        <strain evidence="4 5">TWF154</strain>
    </source>
</reference>
<dbReference type="AlphaFoldDB" id="A0A8H2DQ70"/>
<organism evidence="4 5">
    <name type="scientific">Orbilia oligospora</name>
    <name type="common">Nematode-trapping fungus</name>
    <name type="synonym">Arthrobotrys oligospora</name>
    <dbReference type="NCBI Taxonomy" id="2813651"/>
    <lineage>
        <taxon>Eukaryota</taxon>
        <taxon>Fungi</taxon>
        <taxon>Dikarya</taxon>
        <taxon>Ascomycota</taxon>
        <taxon>Pezizomycotina</taxon>
        <taxon>Orbiliomycetes</taxon>
        <taxon>Orbiliales</taxon>
        <taxon>Orbiliaceae</taxon>
        <taxon>Orbilia</taxon>
    </lineage>
</organism>
<evidence type="ECO:0000313" key="4">
    <source>
        <dbReference type="EMBL" id="TGJ62847.1"/>
    </source>
</evidence>
<evidence type="ECO:0000313" key="5">
    <source>
        <dbReference type="Proteomes" id="UP000297595"/>
    </source>
</evidence>
<feature type="repeat" description="WD" evidence="3">
    <location>
        <begin position="194"/>
        <end position="235"/>
    </location>
</feature>
<protein>
    <recommendedName>
        <fullName evidence="6">Anaphase-promoting complex subunit 4 WD40 domain-containing protein</fullName>
    </recommendedName>
</protein>
<keyword evidence="2" id="KW-0677">Repeat</keyword>
<dbReference type="EMBL" id="SOZJ01000009">
    <property type="protein sequence ID" value="TGJ62847.1"/>
    <property type="molecule type" value="Genomic_DNA"/>
</dbReference>
<keyword evidence="1 3" id="KW-0853">WD repeat</keyword>
<evidence type="ECO:0008006" key="6">
    <source>
        <dbReference type="Google" id="ProtNLM"/>
    </source>
</evidence>
<dbReference type="InterPro" id="IPR001680">
    <property type="entry name" value="WD40_rpt"/>
</dbReference>
<dbReference type="InterPro" id="IPR015943">
    <property type="entry name" value="WD40/YVTN_repeat-like_dom_sf"/>
</dbReference>
<dbReference type="PANTHER" id="PTHR19848">
    <property type="entry name" value="WD40 REPEAT PROTEIN"/>
    <property type="match status" value="1"/>
</dbReference>
<evidence type="ECO:0000256" key="3">
    <source>
        <dbReference type="PROSITE-ProRule" id="PRU00221"/>
    </source>
</evidence>
<sequence>MALPGSATLGRASKPISMNMYALAISPDGKMLASIQAIPPVSMNKPGSHPISLLNSDLNELVWTSKFRLRGPVHIYNVKGILLGFSPDGRLLLIPREHVHQTLPIPLPVLWATASGRLLSHPSIIHSKNVTSIAFSADSKVAMALGRPRSSTIMIWDTEDAMTATLSTHHEGFLSIPIKKLNRDQKFPPPTHTLTDHRRDIYFLQFSADGTRLVSISKDRAIQLWDVSTGTLLSTFINNNGDSRVHQNIAESGILEFNYHSEQFALLDSMSGKPKPLFNLNDTCSYRGGIMHMRPFQNGQLKLFTTSKPSELYTLDPQTGICSRVIEASWLKDHDVNLLYLPRKYQPRMIDISNMSGRTTIALGTREGFFLVLRLPSPSTQSTDL</sequence>
<comment type="caution">
    <text evidence="4">The sequence shown here is derived from an EMBL/GenBank/DDBJ whole genome shotgun (WGS) entry which is preliminary data.</text>
</comment>
<dbReference type="PROSITE" id="PS50294">
    <property type="entry name" value="WD_REPEATS_REGION"/>
    <property type="match status" value="1"/>
</dbReference>
<dbReference type="Gene3D" id="2.130.10.10">
    <property type="entry name" value="YVTN repeat-like/Quinoprotein amine dehydrogenase"/>
    <property type="match status" value="2"/>
</dbReference>
<dbReference type="Proteomes" id="UP000297595">
    <property type="component" value="Unassembled WGS sequence"/>
</dbReference>
<dbReference type="PROSITE" id="PS00678">
    <property type="entry name" value="WD_REPEATS_1"/>
    <property type="match status" value="1"/>
</dbReference>
<dbReference type="InterPro" id="IPR019775">
    <property type="entry name" value="WD40_repeat_CS"/>
</dbReference>